<evidence type="ECO:0000313" key="1">
    <source>
        <dbReference type="EMBL" id="QQK78785.1"/>
    </source>
</evidence>
<dbReference type="Proteomes" id="UP000595349">
    <property type="component" value="Chromosome"/>
</dbReference>
<dbReference type="AlphaFoldDB" id="A0A7T7CE95"/>
<proteinExistence type="predicted"/>
<name>A0A7T7CE95_9BACI</name>
<dbReference type="KEGG" id="scib:HUG20_01940"/>
<organism evidence="1 2">
    <name type="scientific">Salicibibacter cibi</name>
    <dbReference type="NCBI Taxonomy" id="2743001"/>
    <lineage>
        <taxon>Bacteria</taxon>
        <taxon>Bacillati</taxon>
        <taxon>Bacillota</taxon>
        <taxon>Bacilli</taxon>
        <taxon>Bacillales</taxon>
        <taxon>Bacillaceae</taxon>
        <taxon>Salicibibacter</taxon>
    </lineage>
</organism>
<evidence type="ECO:0000313" key="2">
    <source>
        <dbReference type="Proteomes" id="UP000595349"/>
    </source>
</evidence>
<dbReference type="Pfam" id="PF12784">
    <property type="entry name" value="PDDEXK_2"/>
    <property type="match status" value="1"/>
</dbReference>
<keyword evidence="2" id="KW-1185">Reference proteome</keyword>
<reference evidence="1 2" key="1">
    <citation type="submission" date="2020-06" db="EMBL/GenBank/DDBJ databases">
        <title>Genomic analysis of Salicibibacter sp. NKC21-4.</title>
        <authorList>
            <person name="Oh Y.J."/>
        </authorList>
    </citation>
    <scope>NUCLEOTIDE SEQUENCE [LARGE SCALE GENOMIC DNA]</scope>
    <source>
        <strain evidence="1 2">NKC21-4</strain>
    </source>
</reference>
<protein>
    <submittedName>
        <fullName evidence="1">PD-(D/E)XK nuclease family transposase</fullName>
    </submittedName>
</protein>
<dbReference type="EMBL" id="CP054706">
    <property type="protein sequence ID" value="QQK78785.1"/>
    <property type="molecule type" value="Genomic_DNA"/>
</dbReference>
<sequence length="92" mass="10652">MLHIWYNEKKRQENKHASKTAETCAPSSIDGSKSFKQLFGSEKNKEITVIFLNAVLQRNEHHRIKEISFANVEKTANYEEDKVKLASEVVFL</sequence>
<gene>
    <name evidence="1" type="ORF">HUG20_01940</name>
</gene>
<accession>A0A7T7CE95</accession>